<dbReference type="GO" id="GO:0003755">
    <property type="term" value="F:peptidyl-prolyl cis-trans isomerase activity"/>
    <property type="evidence" value="ECO:0007669"/>
    <property type="project" value="InterPro"/>
</dbReference>
<dbReference type="SUPFAM" id="SSF50891">
    <property type="entry name" value="Cyclophilin-like"/>
    <property type="match status" value="1"/>
</dbReference>
<feature type="non-terminal residue" evidence="2">
    <location>
        <position position="1"/>
    </location>
</feature>
<protein>
    <recommendedName>
        <fullName evidence="1">PPIase cyclophilin-type domain-containing protein</fullName>
    </recommendedName>
</protein>
<dbReference type="EMBL" id="JARKIK010000327">
    <property type="protein sequence ID" value="KAK8720573.1"/>
    <property type="molecule type" value="Genomic_DNA"/>
</dbReference>
<dbReference type="InterPro" id="IPR002130">
    <property type="entry name" value="Cyclophilin-type_PPIase_dom"/>
</dbReference>
<dbReference type="Pfam" id="PF00160">
    <property type="entry name" value="Pro_isomerase"/>
    <property type="match status" value="1"/>
</dbReference>
<accession>A0AAW0VUB6</accession>
<organism evidence="2 3">
    <name type="scientific">Cherax quadricarinatus</name>
    <name type="common">Australian red claw crayfish</name>
    <dbReference type="NCBI Taxonomy" id="27406"/>
    <lineage>
        <taxon>Eukaryota</taxon>
        <taxon>Metazoa</taxon>
        <taxon>Ecdysozoa</taxon>
        <taxon>Arthropoda</taxon>
        <taxon>Crustacea</taxon>
        <taxon>Multicrustacea</taxon>
        <taxon>Malacostraca</taxon>
        <taxon>Eumalacostraca</taxon>
        <taxon>Eucarida</taxon>
        <taxon>Decapoda</taxon>
        <taxon>Pleocyemata</taxon>
        <taxon>Astacidea</taxon>
        <taxon>Parastacoidea</taxon>
        <taxon>Parastacidae</taxon>
        <taxon>Cherax</taxon>
    </lineage>
</organism>
<evidence type="ECO:0000313" key="2">
    <source>
        <dbReference type="EMBL" id="KAK8720573.1"/>
    </source>
</evidence>
<reference evidence="2 3" key="1">
    <citation type="journal article" date="2024" name="BMC Genomics">
        <title>Genome assembly of redclaw crayfish (Cherax quadricarinatus) provides insights into its immune adaptation and hypoxia tolerance.</title>
        <authorList>
            <person name="Liu Z."/>
            <person name="Zheng J."/>
            <person name="Li H."/>
            <person name="Fang K."/>
            <person name="Wang S."/>
            <person name="He J."/>
            <person name="Zhou D."/>
            <person name="Weng S."/>
            <person name="Chi M."/>
            <person name="Gu Z."/>
            <person name="He J."/>
            <person name="Li F."/>
            <person name="Wang M."/>
        </authorList>
    </citation>
    <scope>NUCLEOTIDE SEQUENCE [LARGE SCALE GENOMIC DNA]</scope>
    <source>
        <strain evidence="2">ZL_2023a</strain>
    </source>
</reference>
<feature type="domain" description="PPIase cyclophilin-type" evidence="1">
    <location>
        <begin position="133"/>
        <end position="271"/>
    </location>
</feature>
<dbReference type="Proteomes" id="UP001445076">
    <property type="component" value="Unassembled WGS sequence"/>
</dbReference>
<dbReference type="Gene3D" id="2.40.100.10">
    <property type="entry name" value="Cyclophilin-like"/>
    <property type="match status" value="1"/>
</dbReference>
<sequence>VQETIKEALATITTGATAVPLHLPDSDSTIIEKVEKITDEFVLHTLTVEDLLRMSERVKRLVEAGRVFAVQQGQDDLRYSRITLQDGQLYLHTLLRQPPPSHAHTLKHSKVMEVLDTSSTLVFLDLAWAGLIRGRVHIRLTPDTGLATQFVWLSSGERGPSYHNTTFFKVEYKGEPGESVTGGDYQHNNGKGGAPLLSDQQDEYRESGKVGAVSSPWWQGSHFSTQFTIITRDATYNQYSNIFGEVESGMNVLRAAVDHSNIKEVTVVDCGVVLAL</sequence>
<dbReference type="AlphaFoldDB" id="A0AAW0VUB6"/>
<comment type="caution">
    <text evidence="2">The sequence shown here is derived from an EMBL/GenBank/DDBJ whole genome shotgun (WGS) entry which is preliminary data.</text>
</comment>
<gene>
    <name evidence="2" type="ORF">OTU49_013235</name>
</gene>
<keyword evidence="3" id="KW-1185">Reference proteome</keyword>
<dbReference type="InterPro" id="IPR029000">
    <property type="entry name" value="Cyclophilin-like_dom_sf"/>
</dbReference>
<evidence type="ECO:0000313" key="3">
    <source>
        <dbReference type="Proteomes" id="UP001445076"/>
    </source>
</evidence>
<proteinExistence type="predicted"/>
<name>A0AAW0VUB6_CHEQU</name>
<evidence type="ECO:0000259" key="1">
    <source>
        <dbReference type="Pfam" id="PF00160"/>
    </source>
</evidence>